<keyword evidence="9" id="KW-1185">Reference proteome</keyword>
<dbReference type="PANTHER" id="PTHR23427">
    <property type="entry name" value="SURFEIT LOCUS PROTEIN"/>
    <property type="match status" value="1"/>
</dbReference>
<evidence type="ECO:0000256" key="4">
    <source>
        <dbReference type="ARBA" id="ARBA00022989"/>
    </source>
</evidence>
<reference evidence="8" key="1">
    <citation type="journal article" date="2014" name="Int. J. Syst. Evol. Microbiol.">
        <title>Complete genome sequence of Corynebacterium casei LMG S-19264T (=DSM 44701T), isolated from a smear-ripened cheese.</title>
        <authorList>
            <consortium name="US DOE Joint Genome Institute (JGI-PGF)"/>
            <person name="Walter F."/>
            <person name="Albersmeier A."/>
            <person name="Kalinowski J."/>
            <person name="Ruckert C."/>
        </authorList>
    </citation>
    <scope>NUCLEOTIDE SEQUENCE</scope>
    <source>
        <strain evidence="8">CGMCC 1.15085</strain>
    </source>
</reference>
<dbReference type="PANTHER" id="PTHR23427:SF2">
    <property type="entry name" value="SURFEIT LOCUS PROTEIN 1"/>
    <property type="match status" value="1"/>
</dbReference>
<comment type="caution">
    <text evidence="6">Lacks conserved residue(s) required for the propagation of feature annotation.</text>
</comment>
<keyword evidence="4 6" id="KW-1133">Transmembrane helix</keyword>
<evidence type="ECO:0000256" key="1">
    <source>
        <dbReference type="ARBA" id="ARBA00004370"/>
    </source>
</evidence>
<evidence type="ECO:0000256" key="7">
    <source>
        <dbReference type="SAM" id="MobiDB-lite"/>
    </source>
</evidence>
<dbReference type="EMBL" id="BMHI01000004">
    <property type="protein sequence ID" value="GGB34273.1"/>
    <property type="molecule type" value="Genomic_DNA"/>
</dbReference>
<accession>A0A916T8J6</accession>
<keyword evidence="6" id="KW-1003">Cell membrane</keyword>
<evidence type="ECO:0000313" key="9">
    <source>
        <dbReference type="Proteomes" id="UP000636793"/>
    </source>
</evidence>
<dbReference type="AlphaFoldDB" id="A0A916T8J6"/>
<comment type="subcellular location">
    <subcellularLocation>
        <location evidence="6">Cell membrane</location>
        <topology evidence="6">Multi-pass membrane protein</topology>
    </subcellularLocation>
    <subcellularLocation>
        <location evidence="1">Membrane</location>
    </subcellularLocation>
</comment>
<dbReference type="RefSeq" id="WP_188837481.1">
    <property type="nucleotide sequence ID" value="NZ_BMHI01000004.1"/>
</dbReference>
<proteinExistence type="inferred from homology"/>
<dbReference type="InterPro" id="IPR045214">
    <property type="entry name" value="Surf1/Surf4"/>
</dbReference>
<keyword evidence="5 6" id="KW-0472">Membrane</keyword>
<evidence type="ECO:0000256" key="6">
    <source>
        <dbReference type="RuleBase" id="RU363076"/>
    </source>
</evidence>
<dbReference type="Pfam" id="PF02104">
    <property type="entry name" value="SURF1"/>
    <property type="match status" value="1"/>
</dbReference>
<feature type="region of interest" description="Disordered" evidence="7">
    <location>
        <begin position="245"/>
        <end position="269"/>
    </location>
</feature>
<evidence type="ECO:0000256" key="3">
    <source>
        <dbReference type="ARBA" id="ARBA00022692"/>
    </source>
</evidence>
<name>A0A916T8J6_9MICO</name>
<dbReference type="InterPro" id="IPR002994">
    <property type="entry name" value="Surf1/Shy1"/>
</dbReference>
<feature type="transmembrane region" description="Helical" evidence="6">
    <location>
        <begin position="12"/>
        <end position="32"/>
    </location>
</feature>
<dbReference type="GO" id="GO:0005886">
    <property type="term" value="C:plasma membrane"/>
    <property type="evidence" value="ECO:0007669"/>
    <property type="project" value="UniProtKB-SubCell"/>
</dbReference>
<dbReference type="PROSITE" id="PS51257">
    <property type="entry name" value="PROKAR_LIPOPROTEIN"/>
    <property type="match status" value="1"/>
</dbReference>
<evidence type="ECO:0000256" key="5">
    <source>
        <dbReference type="ARBA" id="ARBA00023136"/>
    </source>
</evidence>
<feature type="compositionally biased region" description="Basic residues" evidence="7">
    <location>
        <begin position="251"/>
        <end position="261"/>
    </location>
</feature>
<evidence type="ECO:0000313" key="8">
    <source>
        <dbReference type="EMBL" id="GGB34273.1"/>
    </source>
</evidence>
<comment type="similarity">
    <text evidence="2 6">Belongs to the SURF1 family.</text>
</comment>
<evidence type="ECO:0000256" key="2">
    <source>
        <dbReference type="ARBA" id="ARBA00007165"/>
    </source>
</evidence>
<reference evidence="8" key="2">
    <citation type="submission" date="2020-09" db="EMBL/GenBank/DDBJ databases">
        <authorList>
            <person name="Sun Q."/>
            <person name="Zhou Y."/>
        </authorList>
    </citation>
    <scope>NUCLEOTIDE SEQUENCE</scope>
    <source>
        <strain evidence="8">CGMCC 1.15085</strain>
    </source>
</reference>
<sequence>MLRRLLTRRWLTWLLIAVVWAVACVFLGRWQWHRYEDKSLSQHQVSDNYNAAPVAVTSILHDKDTQLSPNDKWRQVKLVGHYEPAKKLLVRNRPNDGYFGYELVIPFDQQSGPTVLVDRGWLENGRTANEPKTVPPTPGGPVTVVGWLQPGEQAKNNKPVPGQVASINLDTIAELTNDDLLTGGYVLMRSEKPAAPATTKGLAALPKPDPGTYAGINFSYALQWWAAAIGGILLMLYRCWKEEQEAVHGPKPPKPKKPKKVRIWDEEDE</sequence>
<dbReference type="CDD" id="cd06662">
    <property type="entry name" value="SURF1"/>
    <property type="match status" value="1"/>
</dbReference>
<protein>
    <recommendedName>
        <fullName evidence="6">SURF1-like protein</fullName>
    </recommendedName>
</protein>
<keyword evidence="3 6" id="KW-0812">Transmembrane</keyword>
<dbReference type="Proteomes" id="UP000636793">
    <property type="component" value="Unassembled WGS sequence"/>
</dbReference>
<gene>
    <name evidence="8" type="ORF">GCM10011492_26150</name>
</gene>
<organism evidence="8 9">
    <name type="scientific">Flexivirga endophytica</name>
    <dbReference type="NCBI Taxonomy" id="1849103"/>
    <lineage>
        <taxon>Bacteria</taxon>
        <taxon>Bacillati</taxon>
        <taxon>Actinomycetota</taxon>
        <taxon>Actinomycetes</taxon>
        <taxon>Micrococcales</taxon>
        <taxon>Dermacoccaceae</taxon>
        <taxon>Flexivirga</taxon>
    </lineage>
</organism>
<comment type="caution">
    <text evidence="8">The sequence shown here is derived from an EMBL/GenBank/DDBJ whole genome shotgun (WGS) entry which is preliminary data.</text>
</comment>
<dbReference type="PROSITE" id="PS50895">
    <property type="entry name" value="SURF1"/>
    <property type="match status" value="1"/>
</dbReference>